<keyword evidence="3" id="KW-1185">Reference proteome</keyword>
<protein>
    <submittedName>
        <fullName evidence="2">Uncharacterized protein</fullName>
    </submittedName>
</protein>
<comment type="caution">
    <text evidence="2">The sequence shown here is derived from an EMBL/GenBank/DDBJ whole genome shotgun (WGS) entry which is preliminary data.</text>
</comment>
<name>A0ABQ8SBU9_PERAM</name>
<accession>A0ABQ8SBU9</accession>
<evidence type="ECO:0000313" key="3">
    <source>
        <dbReference type="Proteomes" id="UP001148838"/>
    </source>
</evidence>
<evidence type="ECO:0000256" key="1">
    <source>
        <dbReference type="SAM" id="MobiDB-lite"/>
    </source>
</evidence>
<dbReference type="EMBL" id="JAJSOF020000031">
    <property type="protein sequence ID" value="KAJ4431344.1"/>
    <property type="molecule type" value="Genomic_DNA"/>
</dbReference>
<feature type="compositionally biased region" description="Basic residues" evidence="1">
    <location>
        <begin position="115"/>
        <end position="125"/>
    </location>
</feature>
<feature type="region of interest" description="Disordered" evidence="1">
    <location>
        <begin position="75"/>
        <end position="125"/>
    </location>
</feature>
<proteinExistence type="predicted"/>
<dbReference type="Proteomes" id="UP001148838">
    <property type="component" value="Unassembled WGS sequence"/>
</dbReference>
<organism evidence="2 3">
    <name type="scientific">Periplaneta americana</name>
    <name type="common">American cockroach</name>
    <name type="synonym">Blatta americana</name>
    <dbReference type="NCBI Taxonomy" id="6978"/>
    <lineage>
        <taxon>Eukaryota</taxon>
        <taxon>Metazoa</taxon>
        <taxon>Ecdysozoa</taxon>
        <taxon>Arthropoda</taxon>
        <taxon>Hexapoda</taxon>
        <taxon>Insecta</taxon>
        <taxon>Pterygota</taxon>
        <taxon>Neoptera</taxon>
        <taxon>Polyneoptera</taxon>
        <taxon>Dictyoptera</taxon>
        <taxon>Blattodea</taxon>
        <taxon>Blattoidea</taxon>
        <taxon>Blattidae</taxon>
        <taxon>Blattinae</taxon>
        <taxon>Periplaneta</taxon>
    </lineage>
</organism>
<evidence type="ECO:0000313" key="2">
    <source>
        <dbReference type="EMBL" id="KAJ4431344.1"/>
    </source>
</evidence>
<reference evidence="2 3" key="1">
    <citation type="journal article" date="2022" name="Allergy">
        <title>Genome assembly and annotation of Periplaneta americana reveal a comprehensive cockroach allergen profile.</title>
        <authorList>
            <person name="Wang L."/>
            <person name="Xiong Q."/>
            <person name="Saelim N."/>
            <person name="Wang L."/>
            <person name="Nong W."/>
            <person name="Wan A.T."/>
            <person name="Shi M."/>
            <person name="Liu X."/>
            <person name="Cao Q."/>
            <person name="Hui J.H.L."/>
            <person name="Sookrung N."/>
            <person name="Leung T.F."/>
            <person name="Tungtrongchitr A."/>
            <person name="Tsui S.K.W."/>
        </authorList>
    </citation>
    <scope>NUCLEOTIDE SEQUENCE [LARGE SCALE GENOMIC DNA]</scope>
    <source>
        <strain evidence="2">PWHHKU_190912</strain>
    </source>
</reference>
<sequence>MTGLCEGGNEPPGFFECQCATRRSIRVREPPACLSRLRHLPAGLKLRSGAGSIPLGLIIWLGFSEVFPNRKVNARKNDAETDQEEEKKLFGSLTEKKLPTEGCTGRNGEREKSSRQKKISDHRRH</sequence>
<gene>
    <name evidence="2" type="ORF">ANN_19941</name>
</gene>
<feature type="compositionally biased region" description="Basic and acidic residues" evidence="1">
    <location>
        <begin position="75"/>
        <end position="99"/>
    </location>
</feature>